<evidence type="ECO:0000313" key="2">
    <source>
        <dbReference type="Proteomes" id="UP000095472"/>
    </source>
</evidence>
<gene>
    <name evidence="1" type="ORF">BH720_030030</name>
</gene>
<protein>
    <submittedName>
        <fullName evidence="1">Polyketide synthase</fullName>
    </submittedName>
</protein>
<dbReference type="Proteomes" id="UP000095472">
    <property type="component" value="Chromosome"/>
</dbReference>
<proteinExistence type="predicted"/>
<sequence length="148" mass="15560">MGEGLGILVLKRLADAQRDRDRIYAVLKGVGSASDGKALGLLAPRLEGEVLALERAYQTSGVDPGSIGLIEAHGTSIPLGDRTEIQALSQLFESRQRQMPPIALGSVKSSIGHCIPAAGVAGLIKTALALYHKVLPPPYANRSTPLWG</sequence>
<dbReference type="EMBL" id="CP182909">
    <property type="protein sequence ID" value="XPM67319.1"/>
    <property type="molecule type" value="Genomic_DNA"/>
</dbReference>
<accession>A0ACD5H2U6</accession>
<reference evidence="1 2" key="1">
    <citation type="journal article" date="2016" name="Genome Announc.">
        <title>Draft Genome Sequence of the Thermotolerant Cyanobacterium Desertifilum sp. IPPAS B-1220.</title>
        <authorList>
            <person name="Mironov K.S."/>
            <person name="Sinetova M.A."/>
            <person name="Bolatkhan K."/>
            <person name="Zayadan B.K."/>
            <person name="Ustinova V.V."/>
            <person name="Kupriyanova E.V."/>
            <person name="Skrypnik A.N."/>
            <person name="Gogoleva N.E."/>
            <person name="Gogolev Y.V."/>
            <person name="Los D.A."/>
        </authorList>
    </citation>
    <scope>NUCLEOTIDE SEQUENCE [LARGE SCALE GENOMIC DNA]</scope>
    <source>
        <strain evidence="1 2">IPPAS B-1220</strain>
    </source>
</reference>
<name>A0ACD5H2U6_9CYAN</name>
<keyword evidence="2" id="KW-1185">Reference proteome</keyword>
<evidence type="ECO:0000313" key="1">
    <source>
        <dbReference type="EMBL" id="XPM67319.1"/>
    </source>
</evidence>
<organism evidence="1 2">
    <name type="scientific">Desertifilum tharense IPPAS B-1220</name>
    <dbReference type="NCBI Taxonomy" id="1781255"/>
    <lineage>
        <taxon>Bacteria</taxon>
        <taxon>Bacillati</taxon>
        <taxon>Cyanobacteriota</taxon>
        <taxon>Cyanophyceae</taxon>
        <taxon>Desertifilales</taxon>
        <taxon>Desertifilaceae</taxon>
        <taxon>Desertifilum</taxon>
    </lineage>
</organism>